<evidence type="ECO:0000313" key="2">
    <source>
        <dbReference type="Proteomes" id="UP001220022"/>
    </source>
</evidence>
<dbReference type="Proteomes" id="UP001220022">
    <property type="component" value="Unassembled WGS sequence"/>
</dbReference>
<gene>
    <name evidence="1" type="ORF">P2L57_29720</name>
</gene>
<evidence type="ECO:0000313" key="1">
    <source>
        <dbReference type="EMBL" id="MDF2259750.1"/>
    </source>
</evidence>
<proteinExistence type="predicted"/>
<comment type="caution">
    <text evidence="1">The sequence shown here is derived from an EMBL/GenBank/DDBJ whole genome shotgun (WGS) entry which is preliminary data.</text>
</comment>
<name>A0ABT5Z7D6_9ACTN</name>
<protein>
    <submittedName>
        <fullName evidence="1">Uncharacterized protein</fullName>
    </submittedName>
</protein>
<reference evidence="1 2" key="1">
    <citation type="submission" date="2023-03" db="EMBL/GenBank/DDBJ databases">
        <title>Draft genome sequence of type strain Streptomyces ferralitis JCM 14344.</title>
        <authorList>
            <person name="Klaysubun C."/>
            <person name="Duangmal K."/>
        </authorList>
    </citation>
    <scope>NUCLEOTIDE SEQUENCE [LARGE SCALE GENOMIC DNA]</scope>
    <source>
        <strain evidence="1 2">JCM 14344</strain>
    </source>
</reference>
<accession>A0ABT5Z7D6</accession>
<sequence>MSVLPALAQLAPVRDEHAWHFPNTNLHRTHVRMRAWPTADGAGHLVVATDFMLGGGLVNMAECLYQAAVREFGEPVTVVRHFPAHTMLARGNDRFDLLTLDEAGVARIQACTDEIIKLLGPGVLGFPGDEAAADGAVTTVMPQSVQMARMQAAALRLKQSGHGTVVGRDLDAASQLSLGTGVLERLADFLANALVEDEGTEPGDARERKLEKIVATLKGQAWELVALADELESESRARR</sequence>
<organism evidence="1 2">
    <name type="scientific">Streptantibioticus ferralitis</name>
    <dbReference type="NCBI Taxonomy" id="236510"/>
    <lineage>
        <taxon>Bacteria</taxon>
        <taxon>Bacillati</taxon>
        <taxon>Actinomycetota</taxon>
        <taxon>Actinomycetes</taxon>
        <taxon>Kitasatosporales</taxon>
        <taxon>Streptomycetaceae</taxon>
        <taxon>Streptantibioticus</taxon>
    </lineage>
</organism>
<keyword evidence="2" id="KW-1185">Reference proteome</keyword>
<dbReference type="RefSeq" id="WP_275819667.1">
    <property type="nucleotide sequence ID" value="NZ_BAAANM010000028.1"/>
</dbReference>
<dbReference type="EMBL" id="JARHTQ010000025">
    <property type="protein sequence ID" value="MDF2259750.1"/>
    <property type="molecule type" value="Genomic_DNA"/>
</dbReference>